<name>A0ABP9ZDJ0_9FUNG</name>
<comment type="caution">
    <text evidence="1">The sequence shown here is derived from an EMBL/GenBank/DDBJ whole genome shotgun (WGS) entry which is preliminary data.</text>
</comment>
<protein>
    <submittedName>
        <fullName evidence="1">Uncharacterized protein</fullName>
    </submittedName>
</protein>
<proteinExistence type="predicted"/>
<sequence length="153" mass="17312">MSVLASCLKQVTTSMANVGLSSSHKDSKPDSCVYANGLTCRFVVLIAEFKPVDGHQTLESDKIKIGIEMKKMPNELLGIGIKDSLVCAISVMNDHLDMFKMLKQSRRFKRIAKISEMARPWYSVQYPQTGSARYTINFKELMQKMKRITNKDT</sequence>
<dbReference type="Proteomes" id="UP001473302">
    <property type="component" value="Unassembled WGS sequence"/>
</dbReference>
<evidence type="ECO:0000313" key="1">
    <source>
        <dbReference type="EMBL" id="GAA5817193.1"/>
    </source>
</evidence>
<organism evidence="1 2">
    <name type="scientific">Mucor flavus</name>
    <dbReference type="NCBI Taxonomy" id="439312"/>
    <lineage>
        <taxon>Eukaryota</taxon>
        <taxon>Fungi</taxon>
        <taxon>Fungi incertae sedis</taxon>
        <taxon>Mucoromycota</taxon>
        <taxon>Mucoromycotina</taxon>
        <taxon>Mucoromycetes</taxon>
        <taxon>Mucorales</taxon>
        <taxon>Mucorineae</taxon>
        <taxon>Mucoraceae</taxon>
        <taxon>Mucor</taxon>
    </lineage>
</organism>
<accession>A0ABP9ZDJ0</accession>
<dbReference type="EMBL" id="BAABUK010000039">
    <property type="protein sequence ID" value="GAA5817193.1"/>
    <property type="molecule type" value="Genomic_DNA"/>
</dbReference>
<evidence type="ECO:0000313" key="2">
    <source>
        <dbReference type="Proteomes" id="UP001473302"/>
    </source>
</evidence>
<reference evidence="1 2" key="1">
    <citation type="submission" date="2024-04" db="EMBL/GenBank/DDBJ databases">
        <title>genome sequences of Mucor flavus KT1a and Helicostylum pulchrum KT1b strains isolated from the surface of a dry-aged beef.</title>
        <authorList>
            <person name="Toyotome T."/>
            <person name="Hosono M."/>
            <person name="Torimaru M."/>
            <person name="Fukuda K."/>
            <person name="Mikami N."/>
        </authorList>
    </citation>
    <scope>NUCLEOTIDE SEQUENCE [LARGE SCALE GENOMIC DNA]</scope>
    <source>
        <strain evidence="1 2">KT1a</strain>
    </source>
</reference>
<gene>
    <name evidence="1" type="ORF">MFLAVUS_010736</name>
</gene>
<keyword evidence="2" id="KW-1185">Reference proteome</keyword>